<dbReference type="EMBL" id="SZNQ01000003">
    <property type="protein sequence ID" value="TKS96318.1"/>
    <property type="molecule type" value="Genomic_DNA"/>
</dbReference>
<dbReference type="RefSeq" id="WP_137311416.1">
    <property type="nucleotide sequence ID" value="NZ_SZNQ01000003.1"/>
</dbReference>
<proteinExistence type="predicted"/>
<protein>
    <submittedName>
        <fullName evidence="1">Uncharacterized protein</fullName>
    </submittedName>
</protein>
<accession>A0A4U5W4Q3</accession>
<organism evidence="1 2">
    <name type="scientific">Streptomyces lasalocidi</name>
    <name type="common">Streptomyces lasaliensis</name>
    <dbReference type="NCBI Taxonomy" id="324833"/>
    <lineage>
        <taxon>Bacteria</taxon>
        <taxon>Bacillati</taxon>
        <taxon>Actinomycetota</taxon>
        <taxon>Actinomycetes</taxon>
        <taxon>Kitasatosporales</taxon>
        <taxon>Streptomycetaceae</taxon>
        <taxon>Streptomyces</taxon>
    </lineage>
</organism>
<keyword evidence="2" id="KW-1185">Reference proteome</keyword>
<sequence>MLLDPPGMLPVHLLPHWPYLQAVDTALAGRGIPPGAVRISRTGPEHGELMTMRLYWDASRTGGHGGARLVWEEETGWEYALVGLAQDQVILAGQVDALHRIYAAPEDVAEVAEHMVRTWRRPAGDFHQEWPQAARTRTAIDAFRRPSPSEPTKRSSR</sequence>
<evidence type="ECO:0000313" key="1">
    <source>
        <dbReference type="EMBL" id="TKS96318.1"/>
    </source>
</evidence>
<comment type="caution">
    <text evidence="1">The sequence shown here is derived from an EMBL/GenBank/DDBJ whole genome shotgun (WGS) entry which is preliminary data.</text>
</comment>
<name>A0A4U5W4Q3_STRLS</name>
<dbReference type="Proteomes" id="UP000305929">
    <property type="component" value="Unassembled WGS sequence"/>
</dbReference>
<gene>
    <name evidence="1" type="ORF">E4U91_37220</name>
</gene>
<dbReference type="AlphaFoldDB" id="A0A4U5W4Q3"/>
<evidence type="ECO:0000313" key="2">
    <source>
        <dbReference type="Proteomes" id="UP000305929"/>
    </source>
</evidence>
<reference evidence="1 2" key="1">
    <citation type="submission" date="2019-04" db="EMBL/GenBank/DDBJ databases">
        <title>Streptomyces lasaliensis sp. nov., an Actinomycete isolated from soil which produces the polyether antibiotic lasalocid.</title>
        <authorList>
            <person name="Erwin G."/>
            <person name="Haber C."/>
        </authorList>
    </citation>
    <scope>NUCLEOTIDE SEQUENCE [LARGE SCALE GENOMIC DNA]</scope>
    <source>
        <strain evidence="1 2">X-537</strain>
    </source>
</reference>
<dbReference type="OrthoDB" id="4193615at2"/>